<keyword evidence="7 16" id="KW-0732">Signal</keyword>
<keyword evidence="13 14" id="KW-0998">Cell outer membrane</keyword>
<dbReference type="InterPro" id="IPR000531">
    <property type="entry name" value="Beta-barrel_TonB"/>
</dbReference>
<feature type="domain" description="TonB-dependent receptor plug" evidence="18">
    <location>
        <begin position="137"/>
        <end position="225"/>
    </location>
</feature>
<dbReference type="InterPro" id="IPR012910">
    <property type="entry name" value="Plug_dom"/>
</dbReference>
<evidence type="ECO:0000313" key="20">
    <source>
        <dbReference type="Proteomes" id="UP001325680"/>
    </source>
</evidence>
<evidence type="ECO:0000256" key="6">
    <source>
        <dbReference type="ARBA" id="ARBA00022692"/>
    </source>
</evidence>
<dbReference type="InterPro" id="IPR036942">
    <property type="entry name" value="Beta-barrel_TonB_sf"/>
</dbReference>
<keyword evidence="3 14" id="KW-0813">Transport</keyword>
<dbReference type="CDD" id="cd01347">
    <property type="entry name" value="ligand_gated_channel"/>
    <property type="match status" value="1"/>
</dbReference>
<evidence type="ECO:0000256" key="1">
    <source>
        <dbReference type="ARBA" id="ARBA00004571"/>
    </source>
</evidence>
<evidence type="ECO:0000259" key="18">
    <source>
        <dbReference type="Pfam" id="PF07715"/>
    </source>
</evidence>
<dbReference type="PROSITE" id="PS52016">
    <property type="entry name" value="TONB_DEPENDENT_REC_3"/>
    <property type="match status" value="1"/>
</dbReference>
<proteinExistence type="inferred from homology"/>
<evidence type="ECO:0000256" key="5">
    <source>
        <dbReference type="ARBA" id="ARBA00022496"/>
    </source>
</evidence>
<dbReference type="EMBL" id="CP139960">
    <property type="protein sequence ID" value="WQD37007.1"/>
    <property type="molecule type" value="Genomic_DNA"/>
</dbReference>
<keyword evidence="9" id="KW-0406">Ion transport</keyword>
<gene>
    <name evidence="19" type="ORF">U0035_15145</name>
</gene>
<dbReference type="InterPro" id="IPR013784">
    <property type="entry name" value="Carb-bd-like_fold"/>
</dbReference>
<dbReference type="InterPro" id="IPR037066">
    <property type="entry name" value="Plug_dom_sf"/>
</dbReference>
<keyword evidence="12 19" id="KW-0675">Receptor</keyword>
<dbReference type="InterPro" id="IPR010105">
    <property type="entry name" value="TonB_sidphr_rcpt"/>
</dbReference>
<keyword evidence="10 15" id="KW-0798">TonB box</keyword>
<feature type="domain" description="TonB-dependent receptor-like beta-barrel" evidence="17">
    <location>
        <begin position="313"/>
        <end position="753"/>
    </location>
</feature>
<dbReference type="PANTHER" id="PTHR32552:SF68">
    <property type="entry name" value="FERRICHROME OUTER MEMBRANE TRANSPORTER_PHAGE RECEPTOR"/>
    <property type="match status" value="1"/>
</dbReference>
<accession>A0ABZ0W655</accession>
<feature type="chain" id="PRO_5046252275" evidence="16">
    <location>
        <begin position="20"/>
        <end position="782"/>
    </location>
</feature>
<evidence type="ECO:0000256" key="3">
    <source>
        <dbReference type="ARBA" id="ARBA00022448"/>
    </source>
</evidence>
<dbReference type="Pfam" id="PF13620">
    <property type="entry name" value="CarboxypepD_reg"/>
    <property type="match status" value="1"/>
</dbReference>
<keyword evidence="4 14" id="KW-1134">Transmembrane beta strand</keyword>
<evidence type="ECO:0000256" key="15">
    <source>
        <dbReference type="RuleBase" id="RU003357"/>
    </source>
</evidence>
<evidence type="ECO:0000313" key="19">
    <source>
        <dbReference type="EMBL" id="WQD37007.1"/>
    </source>
</evidence>
<dbReference type="Pfam" id="PF07715">
    <property type="entry name" value="Plug"/>
    <property type="match status" value="1"/>
</dbReference>
<keyword evidence="11 14" id="KW-0472">Membrane</keyword>
<dbReference type="Gene3D" id="2.60.40.1120">
    <property type="entry name" value="Carboxypeptidase-like, regulatory domain"/>
    <property type="match status" value="1"/>
</dbReference>
<name>A0ABZ0W655_9BACT</name>
<dbReference type="InterPro" id="IPR039426">
    <property type="entry name" value="TonB-dep_rcpt-like"/>
</dbReference>
<dbReference type="SUPFAM" id="SSF49452">
    <property type="entry name" value="Starch-binding domain-like"/>
    <property type="match status" value="1"/>
</dbReference>
<evidence type="ECO:0000256" key="16">
    <source>
        <dbReference type="SAM" id="SignalP"/>
    </source>
</evidence>
<evidence type="ECO:0000256" key="8">
    <source>
        <dbReference type="ARBA" id="ARBA00023004"/>
    </source>
</evidence>
<dbReference type="SUPFAM" id="SSF56935">
    <property type="entry name" value="Porins"/>
    <property type="match status" value="1"/>
</dbReference>
<evidence type="ECO:0000256" key="14">
    <source>
        <dbReference type="PROSITE-ProRule" id="PRU01360"/>
    </source>
</evidence>
<evidence type="ECO:0000256" key="7">
    <source>
        <dbReference type="ARBA" id="ARBA00022729"/>
    </source>
</evidence>
<dbReference type="Gene3D" id="2.170.130.10">
    <property type="entry name" value="TonB-dependent receptor, plug domain"/>
    <property type="match status" value="1"/>
</dbReference>
<evidence type="ECO:0000256" key="12">
    <source>
        <dbReference type="ARBA" id="ARBA00023170"/>
    </source>
</evidence>
<evidence type="ECO:0000256" key="10">
    <source>
        <dbReference type="ARBA" id="ARBA00023077"/>
    </source>
</evidence>
<evidence type="ECO:0000259" key="17">
    <source>
        <dbReference type="Pfam" id="PF00593"/>
    </source>
</evidence>
<comment type="subcellular location">
    <subcellularLocation>
        <location evidence="1 14">Cell outer membrane</location>
        <topology evidence="1 14">Multi-pass membrane protein</topology>
    </subcellularLocation>
</comment>
<dbReference type="Gene3D" id="2.40.170.20">
    <property type="entry name" value="TonB-dependent receptor, beta-barrel domain"/>
    <property type="match status" value="1"/>
</dbReference>
<comment type="similarity">
    <text evidence="2 14 15">Belongs to the TonB-dependent receptor family.</text>
</comment>
<evidence type="ECO:0000256" key="13">
    <source>
        <dbReference type="ARBA" id="ARBA00023237"/>
    </source>
</evidence>
<dbReference type="RefSeq" id="WP_162817938.1">
    <property type="nucleotide sequence ID" value="NZ_CP139960.1"/>
</dbReference>
<dbReference type="Pfam" id="PF00593">
    <property type="entry name" value="TonB_dep_Rec_b-barrel"/>
    <property type="match status" value="1"/>
</dbReference>
<evidence type="ECO:0000256" key="11">
    <source>
        <dbReference type="ARBA" id="ARBA00023136"/>
    </source>
</evidence>
<protein>
    <submittedName>
        <fullName evidence="19">TonB-dependent receptor</fullName>
    </submittedName>
</protein>
<evidence type="ECO:0000256" key="4">
    <source>
        <dbReference type="ARBA" id="ARBA00022452"/>
    </source>
</evidence>
<dbReference type="Proteomes" id="UP001325680">
    <property type="component" value="Chromosome"/>
</dbReference>
<keyword evidence="20" id="KW-1185">Reference proteome</keyword>
<feature type="signal peptide" evidence="16">
    <location>
        <begin position="1"/>
        <end position="19"/>
    </location>
</feature>
<dbReference type="PANTHER" id="PTHR32552">
    <property type="entry name" value="FERRICHROME IRON RECEPTOR-RELATED"/>
    <property type="match status" value="1"/>
</dbReference>
<keyword evidence="6 14" id="KW-0812">Transmembrane</keyword>
<evidence type="ECO:0000256" key="9">
    <source>
        <dbReference type="ARBA" id="ARBA00023065"/>
    </source>
</evidence>
<keyword evidence="5" id="KW-0410">Iron transport</keyword>
<evidence type="ECO:0000256" key="2">
    <source>
        <dbReference type="ARBA" id="ARBA00009810"/>
    </source>
</evidence>
<reference evidence="19 20" key="1">
    <citation type="submission" date="2023-12" db="EMBL/GenBank/DDBJ databases">
        <title>Genome sequencing and assembly of bacterial species from a model synthetic community.</title>
        <authorList>
            <person name="Hogle S.L."/>
        </authorList>
    </citation>
    <scope>NUCLEOTIDE SEQUENCE [LARGE SCALE GENOMIC DNA]</scope>
    <source>
        <strain evidence="19 20">HAMBI_3031</strain>
    </source>
</reference>
<keyword evidence="8" id="KW-0408">Iron</keyword>
<organism evidence="19 20">
    <name type="scientific">Niabella yanshanensis</name>
    <dbReference type="NCBI Taxonomy" id="577386"/>
    <lineage>
        <taxon>Bacteria</taxon>
        <taxon>Pseudomonadati</taxon>
        <taxon>Bacteroidota</taxon>
        <taxon>Chitinophagia</taxon>
        <taxon>Chitinophagales</taxon>
        <taxon>Chitinophagaceae</taxon>
        <taxon>Niabella</taxon>
    </lineage>
</organism>
<dbReference type="NCBIfam" id="TIGR01783">
    <property type="entry name" value="TonB-siderophor"/>
    <property type="match status" value="1"/>
</dbReference>
<sequence>MRKVALLCLLAVLTLKVFSQNKESFGSIKGMILSSDDQPASGATILLTGVGTRTVDASGSFEYRSVPPGDYILEISFIGQETLKKTVSVKAGEATPVSVKLGISSLLLSEVLIVGNKYSITAKKQSSSVARMSLKNLENPQVYNVIDKELIKEQMAIHLDEAFRNVPGAAPAKTGAGIPAFFSRGFTTSDNMRNGMATYFRSSIDLSTVEKVETIKGPASTLFGGVMTSFGGLVNYITKKPYDHFGGEVSYTHGSFDLNRLTADFNAPLSKDQKALFRINMAAQKENSFQDQGQASTFVIAPSFSLRANDRLTLRLDADIHQTRGTASTAWQTGTAINVSSYDQLQLNYKRSLIDNSFAGHQTSANVFAQAEYKISDQWTATTNYTWATGEYNNFYMFTNTFLTDTTVARSVGAFAPDKLGRNQVQQNFTGDFTIGGMRNRLLVGLDFMDQYRNLKYSTVNLDTVNTLGTAKDVRLEQLEIRMGSMSSPLSLSRQRVYGAYISDVLNITDYLLVMASLRVDRFINKGTLNNLTQKTTGNYNQTALSPKLGVVFQPIKDKVALFGNYMNGFRNVANATQPDGSVSSFDPQQANQWEAGVKLDILRNKLSSSVSYYNILVSKTLRPEIINNQTFTVQDGTQRSKGIEAEVTGNPFPGFNFVSGYSYNDNKYIKSAANLVGKRAVGAPRETANLWLSYSLLKGDLKGMGIGAGFLYVSETYLNNINTFTLPAYTILDATVFYNAGQYRISLKANNLTGTNYWVSDGFYARPQKPGNFLAGIAWKF</sequence>